<dbReference type="PROSITE" id="PS50850">
    <property type="entry name" value="MFS"/>
    <property type="match status" value="1"/>
</dbReference>
<evidence type="ECO:0000256" key="7">
    <source>
        <dbReference type="ARBA" id="ARBA00022597"/>
    </source>
</evidence>
<reference evidence="13 14" key="1">
    <citation type="submission" date="2015-03" db="EMBL/GenBank/DDBJ databases">
        <title>Draft genome sequence of Luteibacter yeojuensis strain SU11.</title>
        <authorList>
            <person name="Sulaiman J."/>
            <person name="Priya K."/>
            <person name="Chan K.-G."/>
        </authorList>
    </citation>
    <scope>NUCLEOTIDE SEQUENCE [LARGE SCALE GENOMIC DNA]</scope>
    <source>
        <strain evidence="13 14">SU11</strain>
    </source>
</reference>
<feature type="transmembrane region" description="Helical" evidence="11">
    <location>
        <begin position="326"/>
        <end position="347"/>
    </location>
</feature>
<comment type="subcellular location">
    <subcellularLocation>
        <location evidence="2">Cell inner membrane</location>
        <topology evidence="2">Multi-pass membrane protein</topology>
    </subcellularLocation>
</comment>
<keyword evidence="6" id="KW-0997">Cell inner membrane</keyword>
<evidence type="ECO:0000256" key="6">
    <source>
        <dbReference type="ARBA" id="ARBA00022519"/>
    </source>
</evidence>
<evidence type="ECO:0000259" key="12">
    <source>
        <dbReference type="PROSITE" id="PS50850"/>
    </source>
</evidence>
<evidence type="ECO:0000256" key="11">
    <source>
        <dbReference type="SAM" id="Phobius"/>
    </source>
</evidence>
<dbReference type="Gene3D" id="1.20.1250.20">
    <property type="entry name" value="MFS general substrate transporter like domains"/>
    <property type="match status" value="2"/>
</dbReference>
<evidence type="ECO:0000256" key="1">
    <source>
        <dbReference type="ARBA" id="ARBA00003321"/>
    </source>
</evidence>
<keyword evidence="5" id="KW-1003">Cell membrane</keyword>
<dbReference type="GO" id="GO:0005354">
    <property type="term" value="F:galactose transmembrane transporter activity"/>
    <property type="evidence" value="ECO:0007669"/>
    <property type="project" value="InterPro"/>
</dbReference>
<dbReference type="GO" id="GO:0005886">
    <property type="term" value="C:plasma membrane"/>
    <property type="evidence" value="ECO:0007669"/>
    <property type="project" value="UniProtKB-SubCell"/>
</dbReference>
<evidence type="ECO:0000256" key="4">
    <source>
        <dbReference type="ARBA" id="ARBA00022448"/>
    </source>
</evidence>
<feature type="domain" description="Major facilitator superfamily (MFS) profile" evidence="12">
    <location>
        <begin position="29"/>
        <end position="434"/>
    </location>
</feature>
<name>A0A0F3KCY6_9GAMM</name>
<evidence type="ECO:0000256" key="2">
    <source>
        <dbReference type="ARBA" id="ARBA00004429"/>
    </source>
</evidence>
<proteinExistence type="inferred from homology"/>
<dbReference type="InterPro" id="IPR050375">
    <property type="entry name" value="MFS_TsgA-like"/>
</dbReference>
<feature type="transmembrane region" description="Helical" evidence="11">
    <location>
        <begin position="409"/>
        <end position="428"/>
    </location>
</feature>
<keyword evidence="7" id="KW-0762">Sugar transport</keyword>
<dbReference type="PANTHER" id="PTHR43702:SF3">
    <property type="entry name" value="PROTEIN TSGA"/>
    <property type="match status" value="1"/>
</dbReference>
<comment type="function">
    <text evidence="1">Intake of glucose and galactose.</text>
</comment>
<feature type="transmembrane region" description="Helical" evidence="11">
    <location>
        <begin position="95"/>
        <end position="115"/>
    </location>
</feature>
<dbReference type="InterPro" id="IPR011701">
    <property type="entry name" value="MFS"/>
</dbReference>
<gene>
    <name evidence="13" type="ORF">VI08_16415</name>
</gene>
<feature type="transmembrane region" description="Helical" evidence="11">
    <location>
        <begin position="258"/>
        <end position="280"/>
    </location>
</feature>
<dbReference type="SUPFAM" id="SSF103473">
    <property type="entry name" value="MFS general substrate transporter"/>
    <property type="match status" value="1"/>
</dbReference>
<dbReference type="OrthoDB" id="9795150at2"/>
<dbReference type="GO" id="GO:0015535">
    <property type="term" value="F:fucose:proton symporter activity"/>
    <property type="evidence" value="ECO:0007669"/>
    <property type="project" value="InterPro"/>
</dbReference>
<evidence type="ECO:0000256" key="5">
    <source>
        <dbReference type="ARBA" id="ARBA00022475"/>
    </source>
</evidence>
<feature type="transmembrane region" description="Helical" evidence="11">
    <location>
        <begin position="159"/>
        <end position="180"/>
    </location>
</feature>
<dbReference type="InterPro" id="IPR020846">
    <property type="entry name" value="MFS_dom"/>
</dbReference>
<keyword evidence="10 11" id="KW-0472">Membrane</keyword>
<comment type="similarity">
    <text evidence="3">Belongs to the major facilitator superfamily. FHS transporter (TC 2.A.1.7) family.</text>
</comment>
<comment type="caution">
    <text evidence="13">The sequence shown here is derived from an EMBL/GenBank/DDBJ whole genome shotgun (WGS) entry which is preliminary data.</text>
</comment>
<evidence type="ECO:0000256" key="8">
    <source>
        <dbReference type="ARBA" id="ARBA00022692"/>
    </source>
</evidence>
<protein>
    <submittedName>
        <fullName evidence="13">Major facilitator transporter</fullName>
    </submittedName>
</protein>
<dbReference type="Pfam" id="PF07690">
    <property type="entry name" value="MFS_1"/>
    <property type="match status" value="1"/>
</dbReference>
<feature type="transmembrane region" description="Helical" evidence="11">
    <location>
        <begin position="384"/>
        <end position="403"/>
    </location>
</feature>
<dbReference type="EMBL" id="JZRB01000041">
    <property type="protein sequence ID" value="KJV29095.1"/>
    <property type="molecule type" value="Genomic_DNA"/>
</dbReference>
<dbReference type="NCBIfam" id="TIGR01272">
    <property type="entry name" value="gluP"/>
    <property type="match status" value="1"/>
</dbReference>
<evidence type="ECO:0000256" key="9">
    <source>
        <dbReference type="ARBA" id="ARBA00022989"/>
    </source>
</evidence>
<dbReference type="AlphaFoldDB" id="A0A0F3KCY6"/>
<feature type="transmembrane region" description="Helical" evidence="11">
    <location>
        <begin position="23"/>
        <end position="43"/>
    </location>
</feature>
<keyword evidence="14" id="KW-1185">Reference proteome</keyword>
<dbReference type="NCBIfam" id="TIGR00885">
    <property type="entry name" value="fucP"/>
    <property type="match status" value="1"/>
</dbReference>
<organism evidence="13 14">
    <name type="scientific">Luteibacter yeojuensis</name>
    <dbReference type="NCBI Taxonomy" id="345309"/>
    <lineage>
        <taxon>Bacteria</taxon>
        <taxon>Pseudomonadati</taxon>
        <taxon>Pseudomonadota</taxon>
        <taxon>Gammaproteobacteria</taxon>
        <taxon>Lysobacterales</taxon>
        <taxon>Rhodanobacteraceae</taxon>
        <taxon>Luteibacter</taxon>
    </lineage>
</organism>
<dbReference type="InterPro" id="IPR005275">
    <property type="entry name" value="Lfuc_symporter_FucP"/>
</dbReference>
<feature type="transmembrane region" description="Helical" evidence="11">
    <location>
        <begin position="213"/>
        <end position="231"/>
    </location>
</feature>
<sequence>MATGSTPLPNSSSSASTPGDTRYTFFPLALGVMTTIFFMWGFITCLNDILIPHLKAVFELNYAQALLIQFTFFGAYFIMSLPAGKLVAALGYKKGIVAGLIITGIGAALFWPAASLRVYEFFLGALFILATGITVLQVAANPYVALLGPEKTASSRLTLAQALNSFGTFLAPFFGGVLILSNEVKPAADIAKLSAAEQVAYRAQEASSVQGPYLGLAVVLVLLAIGVYLFNLPKLEETTEKADDGQHSLMDALKTPHVFFGVLGIFFYVGGEVSIGSFMINYLQLPEIGNMSGPVAANHVAFYWGGAMVGRFIGSALLAKFSPRKLLAVFAVINCLLVITTMVTTGFIATYSIVAIGLFNSIMFPTIFSLGIERMGPLTGKASALLIMAIVGGALIPWIQGVLADNIGLQHAFFIPLICYAYIVFFGLSGSKVRGTPVAAR</sequence>
<keyword evidence="4" id="KW-0813">Transport</keyword>
<feature type="transmembrane region" description="Helical" evidence="11">
    <location>
        <begin position="121"/>
        <end position="147"/>
    </location>
</feature>
<keyword evidence="8 11" id="KW-0812">Transmembrane</keyword>
<accession>A0A0F3KCY6</accession>
<evidence type="ECO:0000313" key="14">
    <source>
        <dbReference type="Proteomes" id="UP000033651"/>
    </source>
</evidence>
<evidence type="ECO:0000256" key="10">
    <source>
        <dbReference type="ARBA" id="ARBA00023136"/>
    </source>
</evidence>
<evidence type="ECO:0000256" key="3">
    <source>
        <dbReference type="ARBA" id="ARBA00009120"/>
    </source>
</evidence>
<dbReference type="PATRIC" id="fig|345309.4.peg.3063"/>
<keyword evidence="9 11" id="KW-1133">Transmembrane helix</keyword>
<feature type="transmembrane region" description="Helical" evidence="11">
    <location>
        <begin position="353"/>
        <end position="372"/>
    </location>
</feature>
<dbReference type="GO" id="GO:1904659">
    <property type="term" value="P:D-glucose transmembrane transport"/>
    <property type="evidence" value="ECO:0007669"/>
    <property type="project" value="InterPro"/>
</dbReference>
<dbReference type="PANTHER" id="PTHR43702">
    <property type="entry name" value="L-FUCOSE-PROTON SYMPORTER"/>
    <property type="match status" value="1"/>
</dbReference>
<dbReference type="Proteomes" id="UP000033651">
    <property type="component" value="Unassembled WGS sequence"/>
</dbReference>
<dbReference type="InterPro" id="IPR005964">
    <property type="entry name" value="Glc/Gal_transptr_bac"/>
</dbReference>
<dbReference type="GO" id="GO:0055056">
    <property type="term" value="F:D-glucose transmembrane transporter activity"/>
    <property type="evidence" value="ECO:0007669"/>
    <property type="project" value="InterPro"/>
</dbReference>
<dbReference type="CDD" id="cd17394">
    <property type="entry name" value="MFS_FucP_like"/>
    <property type="match status" value="1"/>
</dbReference>
<dbReference type="InterPro" id="IPR036259">
    <property type="entry name" value="MFS_trans_sf"/>
</dbReference>
<feature type="transmembrane region" description="Helical" evidence="11">
    <location>
        <begin position="63"/>
        <end position="83"/>
    </location>
</feature>
<feature type="transmembrane region" description="Helical" evidence="11">
    <location>
        <begin position="300"/>
        <end position="319"/>
    </location>
</feature>
<evidence type="ECO:0000313" key="13">
    <source>
        <dbReference type="EMBL" id="KJV29095.1"/>
    </source>
</evidence>